<reference evidence="3" key="1">
    <citation type="journal article" date="2012" name="BMC Genomics">
        <title>Genome sequence of the necrotrophic fungus Penicillium digitatum, the main postharvest pathogen of citrus.</title>
        <authorList>
            <person name="Marcet-Houben M."/>
            <person name="Ballester A.-R."/>
            <person name="de la Fuente B."/>
            <person name="Harries E."/>
            <person name="Marcos J.F."/>
            <person name="Gonzalez-Candelas L."/>
            <person name="Gabaldon T."/>
        </authorList>
    </citation>
    <scope>NUCLEOTIDE SEQUENCE [LARGE SCALE GENOMIC DNA]</scope>
    <source>
        <strain evidence="3">Pd1 / CECT 20795</strain>
    </source>
</reference>
<proteinExistence type="predicted"/>
<dbReference type="VEuPathDB" id="FungiDB:PDIP_35490"/>
<evidence type="ECO:0000256" key="1">
    <source>
        <dbReference type="SAM" id="SignalP"/>
    </source>
</evidence>
<dbReference type="AlphaFoldDB" id="K9G522"/>
<gene>
    <name evidence="2" type="ORF">PDIP_35490</name>
</gene>
<dbReference type="EMBL" id="AKCU01000248">
    <property type="protein sequence ID" value="EKV16499.1"/>
    <property type="molecule type" value="Genomic_DNA"/>
</dbReference>
<feature type="signal peptide" evidence="1">
    <location>
        <begin position="1"/>
        <end position="32"/>
    </location>
</feature>
<feature type="chain" id="PRO_5003928740" evidence="1">
    <location>
        <begin position="33"/>
        <end position="54"/>
    </location>
</feature>
<comment type="caution">
    <text evidence="2">The sequence shown here is derived from an EMBL/GenBank/DDBJ whole genome shotgun (WGS) entry which is preliminary data.</text>
</comment>
<sequence>MVNATSGNAGASCHQLLFWIFWLILPCPLPRAVDPWRSLVLQRVRQTNPEEPAW</sequence>
<organism evidence="2 3">
    <name type="scientific">Penicillium digitatum (strain Pd1 / CECT 20795)</name>
    <name type="common">Green mold</name>
    <dbReference type="NCBI Taxonomy" id="1170230"/>
    <lineage>
        <taxon>Eukaryota</taxon>
        <taxon>Fungi</taxon>
        <taxon>Dikarya</taxon>
        <taxon>Ascomycota</taxon>
        <taxon>Pezizomycotina</taxon>
        <taxon>Eurotiomycetes</taxon>
        <taxon>Eurotiomycetidae</taxon>
        <taxon>Eurotiales</taxon>
        <taxon>Aspergillaceae</taxon>
        <taxon>Penicillium</taxon>
    </lineage>
</organism>
<dbReference type="KEGG" id="pdp:PDIP_35490"/>
<evidence type="ECO:0000313" key="3">
    <source>
        <dbReference type="Proteomes" id="UP000009886"/>
    </source>
</evidence>
<dbReference type="HOGENOM" id="CLU_3051049_0_0_1"/>
<protein>
    <submittedName>
        <fullName evidence="2">Uncharacterized protein</fullName>
    </submittedName>
</protein>
<dbReference type="Proteomes" id="UP000009886">
    <property type="component" value="Unassembled WGS sequence"/>
</dbReference>
<accession>K9G522</accession>
<evidence type="ECO:0000313" key="2">
    <source>
        <dbReference type="EMBL" id="EKV16499.1"/>
    </source>
</evidence>
<keyword evidence="1" id="KW-0732">Signal</keyword>
<name>K9G522_PEND1</name>